<dbReference type="SUPFAM" id="SSF48208">
    <property type="entry name" value="Six-hairpin glycosidases"/>
    <property type="match status" value="1"/>
</dbReference>
<comment type="similarity">
    <text evidence="4">Belongs to the cellobiose 2-epimerase family.</text>
</comment>
<dbReference type="InterPro" id="IPR008928">
    <property type="entry name" value="6-hairpin_glycosidase_sf"/>
</dbReference>
<dbReference type="Pfam" id="PF07221">
    <property type="entry name" value="GlcNAc_2-epim"/>
    <property type="match status" value="1"/>
</dbReference>
<evidence type="ECO:0000313" key="6">
    <source>
        <dbReference type="Proteomes" id="UP000679126"/>
    </source>
</evidence>
<gene>
    <name evidence="5" type="ORF">J7I43_06115</name>
</gene>
<comment type="function">
    <text evidence="4">Catalyzes the reversible epimerization of cellobiose to 4-O-beta-D-glucopyranosyl-D-mannose (Glc-Man).</text>
</comment>
<comment type="catalytic activity">
    <reaction evidence="1 4">
        <text>D-cellobiose = beta-D-glucosyl-(1-&gt;4)-D-mannopyranose</text>
        <dbReference type="Rhea" id="RHEA:23384"/>
        <dbReference type="ChEBI" id="CHEBI:17057"/>
        <dbReference type="ChEBI" id="CHEBI:47931"/>
        <dbReference type="EC" id="5.1.3.11"/>
    </reaction>
</comment>
<keyword evidence="3 4" id="KW-0413">Isomerase</keyword>
<dbReference type="Proteomes" id="UP000679126">
    <property type="component" value="Unassembled WGS sequence"/>
</dbReference>
<reference evidence="6" key="1">
    <citation type="submission" date="2021-03" db="EMBL/GenBank/DDBJ databases">
        <title>Assistant Professor.</title>
        <authorList>
            <person name="Huq M.A."/>
        </authorList>
    </citation>
    <scope>NUCLEOTIDE SEQUENCE [LARGE SCALE GENOMIC DNA]</scope>
    <source>
        <strain evidence="6">MAH-28</strain>
    </source>
</reference>
<proteinExistence type="inferred from homology"/>
<evidence type="ECO:0000256" key="3">
    <source>
        <dbReference type="ARBA" id="ARBA00023235"/>
    </source>
</evidence>
<evidence type="ECO:0000256" key="4">
    <source>
        <dbReference type="HAMAP-Rule" id="MF_00929"/>
    </source>
</evidence>
<comment type="caution">
    <text evidence="5">The sequence shown here is derived from an EMBL/GenBank/DDBJ whole genome shotgun (WGS) entry which is preliminary data.</text>
</comment>
<dbReference type="InterPro" id="IPR012341">
    <property type="entry name" value="6hp_glycosidase-like_sf"/>
</dbReference>
<sequence length="392" mass="45752">MQGTFRKELQTELENILRFWMEHTIDERHGGFKGRIMHNGAADAYALKGVVLNARILWTFSVAHRYDARPEYIATARRAYAYITEHFIDTEFGGVYWTVDYTGKPVDTKKQIYALSFAAYAFSEYYKAAGEELAKEQAIALYRLIEQHAYDPEHGGYFEAFSRDWGELKDLRLSAKDANEKKTMNTHLHVLEAYANLYTVWPDDGLKRSIIGLLNVFYDKMLNTNKNRLSLFFDERWQVKGNLVSYGHDIEAAWLMQEAAEIIKAEEVIQKFREVAVRMAETALEGVDEDGGMWYEYDADADHLVREKHWWPQAEAVVGFLNAWQLSRKERFLRQAEASWQFIRRSILDKQHGEWFWGIDAEGKPMQEDKAGLWKCPYHNARACLEGIRRLT</sequence>
<dbReference type="Gene3D" id="1.50.10.10">
    <property type="match status" value="1"/>
</dbReference>
<comment type="similarity">
    <text evidence="2">Belongs to the N-acylglucosamine 2-epimerase family.</text>
</comment>
<evidence type="ECO:0000313" key="5">
    <source>
        <dbReference type="EMBL" id="MBO9151775.1"/>
    </source>
</evidence>
<accession>A0ABS3YAS2</accession>
<keyword evidence="6" id="KW-1185">Reference proteome</keyword>
<organism evidence="5 6">
    <name type="scientific">Chitinophaga chungangae</name>
    <dbReference type="NCBI Taxonomy" id="2821488"/>
    <lineage>
        <taxon>Bacteria</taxon>
        <taxon>Pseudomonadati</taxon>
        <taxon>Bacteroidota</taxon>
        <taxon>Chitinophagia</taxon>
        <taxon>Chitinophagales</taxon>
        <taxon>Chitinophagaceae</taxon>
        <taxon>Chitinophaga</taxon>
    </lineage>
</organism>
<evidence type="ECO:0000256" key="1">
    <source>
        <dbReference type="ARBA" id="ARBA00001470"/>
    </source>
</evidence>
<protein>
    <recommendedName>
        <fullName evidence="4">Cellobiose 2-epimerase</fullName>
        <shortName evidence="4">CE</shortName>
        <ecNumber evidence="4">5.1.3.11</ecNumber>
    </recommendedName>
</protein>
<dbReference type="HAMAP" id="MF_00929">
    <property type="entry name" value="Cellobiose_2_epim"/>
    <property type="match status" value="1"/>
</dbReference>
<dbReference type="EC" id="5.1.3.11" evidence="4"/>
<dbReference type="PANTHER" id="PTHR15108">
    <property type="entry name" value="N-ACYLGLUCOSAMINE-2-EPIMERASE"/>
    <property type="match status" value="1"/>
</dbReference>
<dbReference type="InterPro" id="IPR010819">
    <property type="entry name" value="AGE/CE"/>
</dbReference>
<dbReference type="InterPro" id="IPR028584">
    <property type="entry name" value="Cellobiose_2_epim"/>
</dbReference>
<name>A0ABS3YAS2_9BACT</name>
<evidence type="ECO:0000256" key="2">
    <source>
        <dbReference type="ARBA" id="ARBA00008558"/>
    </source>
</evidence>
<dbReference type="EMBL" id="JAGHKP010000001">
    <property type="protein sequence ID" value="MBO9151775.1"/>
    <property type="molecule type" value="Genomic_DNA"/>
</dbReference>
<dbReference type="RefSeq" id="WP_209144300.1">
    <property type="nucleotide sequence ID" value="NZ_JAGHKP010000001.1"/>
</dbReference>